<reference evidence="1 2" key="1">
    <citation type="submission" date="2024-05" db="EMBL/GenBank/DDBJ databases">
        <title>Genome sequencing and assembly of Indian major carp, Cirrhinus mrigala (Hamilton, 1822).</title>
        <authorList>
            <person name="Mohindra V."/>
            <person name="Chowdhury L.M."/>
            <person name="Lal K."/>
            <person name="Jena J.K."/>
        </authorList>
    </citation>
    <scope>NUCLEOTIDE SEQUENCE [LARGE SCALE GENOMIC DNA]</scope>
    <source>
        <strain evidence="1">CM1030</strain>
        <tissue evidence="1">Blood</tissue>
    </source>
</reference>
<comment type="caution">
    <text evidence="1">The sequence shown here is derived from an EMBL/GenBank/DDBJ whole genome shotgun (WGS) entry which is preliminary data.</text>
</comment>
<name>A0ABD0Q8R3_CIRMR</name>
<accession>A0ABD0Q8R3</accession>
<evidence type="ECO:0000313" key="2">
    <source>
        <dbReference type="Proteomes" id="UP001529510"/>
    </source>
</evidence>
<dbReference type="AlphaFoldDB" id="A0ABD0Q8R3"/>
<organism evidence="1 2">
    <name type="scientific">Cirrhinus mrigala</name>
    <name type="common">Mrigala</name>
    <dbReference type="NCBI Taxonomy" id="683832"/>
    <lineage>
        <taxon>Eukaryota</taxon>
        <taxon>Metazoa</taxon>
        <taxon>Chordata</taxon>
        <taxon>Craniata</taxon>
        <taxon>Vertebrata</taxon>
        <taxon>Euteleostomi</taxon>
        <taxon>Actinopterygii</taxon>
        <taxon>Neopterygii</taxon>
        <taxon>Teleostei</taxon>
        <taxon>Ostariophysi</taxon>
        <taxon>Cypriniformes</taxon>
        <taxon>Cyprinidae</taxon>
        <taxon>Labeoninae</taxon>
        <taxon>Labeonini</taxon>
        <taxon>Cirrhinus</taxon>
    </lineage>
</organism>
<sequence>SHLKASEHSNAVRMLNFDYHQMVKGGKTDKLSTVLKPQISKFLEECGFFYYSGDAGIQ</sequence>
<evidence type="ECO:0000313" key="1">
    <source>
        <dbReference type="EMBL" id="KAL0182623.1"/>
    </source>
</evidence>
<keyword evidence="2" id="KW-1185">Reference proteome</keyword>
<gene>
    <name evidence="1" type="ORF">M9458_021998</name>
</gene>
<protein>
    <submittedName>
        <fullName evidence="1">Uncharacterized protein</fullName>
    </submittedName>
</protein>
<dbReference type="Proteomes" id="UP001529510">
    <property type="component" value="Unassembled WGS sequence"/>
</dbReference>
<proteinExistence type="predicted"/>
<feature type="non-terminal residue" evidence="1">
    <location>
        <position position="1"/>
    </location>
</feature>
<dbReference type="EMBL" id="JAMKFB020000010">
    <property type="protein sequence ID" value="KAL0182623.1"/>
    <property type="molecule type" value="Genomic_DNA"/>
</dbReference>
<feature type="non-terminal residue" evidence="1">
    <location>
        <position position="58"/>
    </location>
</feature>